<dbReference type="PANTHER" id="PTHR15431">
    <property type="entry name" value="FGFR1 ONCOGENE PARTNER/LISH DOMAIN-CONTAINING PROTEIN"/>
    <property type="match status" value="1"/>
</dbReference>
<dbReference type="PROSITE" id="PS50896">
    <property type="entry name" value="LISH"/>
    <property type="match status" value="1"/>
</dbReference>
<evidence type="ECO:0000256" key="10">
    <source>
        <dbReference type="ARBA" id="ARBA00042293"/>
    </source>
</evidence>
<keyword evidence="5" id="KW-0597">Phosphoprotein</keyword>
<keyword evidence="8" id="KW-0966">Cell projection</keyword>
<protein>
    <recommendedName>
        <fullName evidence="9">Centrosomal protein 43</fullName>
    </recommendedName>
    <alternativeName>
        <fullName evidence="10">FGFR1 oncogene partner</fullName>
    </alternativeName>
</protein>
<dbReference type="InterPro" id="IPR018993">
    <property type="entry name" value="FOP_dimerisation-dom_N"/>
</dbReference>
<comment type="similarity">
    <text evidence="3">Belongs to the CEP43 family.</text>
</comment>
<evidence type="ECO:0000313" key="15">
    <source>
        <dbReference type="EMBL" id="PRP86925.1"/>
    </source>
</evidence>
<keyword evidence="4" id="KW-0963">Cytoplasm</keyword>
<evidence type="ECO:0000256" key="7">
    <source>
        <dbReference type="ARBA" id="ARBA00023212"/>
    </source>
</evidence>
<keyword evidence="7" id="KW-0206">Cytoskeleton</keyword>
<dbReference type="GO" id="GO:0005813">
    <property type="term" value="C:centrosome"/>
    <property type="evidence" value="ECO:0007669"/>
    <property type="project" value="UniProtKB-SubCell"/>
</dbReference>
<comment type="caution">
    <text evidence="15">The sequence shown here is derived from an EMBL/GenBank/DDBJ whole genome shotgun (WGS) entry which is preliminary data.</text>
</comment>
<comment type="subunit">
    <text evidence="12">Homodimer. Part of a ternary complex that contains CEP350, CEP43 and MAPRE1. Interacts directly with CEP350 and MAPRE1. Interacts with CEP19. Interacts (via N-terminus) with CEP350 (via C-terminus).</text>
</comment>
<evidence type="ECO:0000256" key="5">
    <source>
        <dbReference type="ARBA" id="ARBA00022553"/>
    </source>
</evidence>
<evidence type="ECO:0000256" key="11">
    <source>
        <dbReference type="ARBA" id="ARBA00046076"/>
    </source>
</evidence>
<dbReference type="PANTHER" id="PTHR15431:SF9">
    <property type="entry name" value="CENTROSOMAL PROTEIN 43"/>
    <property type="match status" value="1"/>
</dbReference>
<dbReference type="GO" id="GO:0030030">
    <property type="term" value="P:cell projection organization"/>
    <property type="evidence" value="ECO:0007669"/>
    <property type="project" value="UniProtKB-KW"/>
</dbReference>
<dbReference type="OrthoDB" id="5970631at2759"/>
<evidence type="ECO:0000259" key="14">
    <source>
        <dbReference type="Pfam" id="PF09398"/>
    </source>
</evidence>
<sequence>MATLEELKTVLQETLEARGTLDKLRAQVRAEIFHTLEGGEQREQLSNDNLIVNELIHEYLVFNKYYHADSVFMTESGQPRDSLARPLLAEAVGVREDHKTRSRPLLYTLASQRNSTIAQHTENETKQSRHSTSVRASTKPSVNFSTKVDESVGVSDSDFDQSSSAPFVHIYNE</sequence>
<evidence type="ECO:0000256" key="12">
    <source>
        <dbReference type="ARBA" id="ARBA00046373"/>
    </source>
</evidence>
<feature type="domain" description="FGFR1 oncogene partner (FOP) N-terminal dimerisation" evidence="14">
    <location>
        <begin position="48"/>
        <end position="111"/>
    </location>
</feature>
<evidence type="ECO:0000256" key="1">
    <source>
        <dbReference type="ARBA" id="ARBA00004120"/>
    </source>
</evidence>
<evidence type="ECO:0000256" key="4">
    <source>
        <dbReference type="ARBA" id="ARBA00022490"/>
    </source>
</evidence>
<dbReference type="EMBL" id="MDYQ01000025">
    <property type="protein sequence ID" value="PRP86925.1"/>
    <property type="molecule type" value="Genomic_DNA"/>
</dbReference>
<organism evidence="15 16">
    <name type="scientific">Planoprotostelium fungivorum</name>
    <dbReference type="NCBI Taxonomy" id="1890364"/>
    <lineage>
        <taxon>Eukaryota</taxon>
        <taxon>Amoebozoa</taxon>
        <taxon>Evosea</taxon>
        <taxon>Variosea</taxon>
        <taxon>Cavosteliida</taxon>
        <taxon>Cavosteliaceae</taxon>
        <taxon>Planoprotostelium</taxon>
    </lineage>
</organism>
<dbReference type="STRING" id="1890364.A0A2P6NSJ0"/>
<accession>A0A2P6NSJ0</accession>
<dbReference type="GO" id="GO:0034453">
    <property type="term" value="P:microtubule anchoring"/>
    <property type="evidence" value="ECO:0007669"/>
    <property type="project" value="InterPro"/>
</dbReference>
<evidence type="ECO:0000256" key="2">
    <source>
        <dbReference type="ARBA" id="ARBA00004300"/>
    </source>
</evidence>
<keyword evidence="16" id="KW-1185">Reference proteome</keyword>
<dbReference type="Gene3D" id="1.20.960.40">
    <property type="match status" value="1"/>
</dbReference>
<evidence type="ECO:0000256" key="6">
    <source>
        <dbReference type="ARBA" id="ARBA00022794"/>
    </source>
</evidence>
<feature type="compositionally biased region" description="Polar residues" evidence="13">
    <location>
        <begin position="130"/>
        <end position="146"/>
    </location>
</feature>
<comment type="function">
    <text evidence="11">Required for anchoring microtubules to the centrosomes. Required for ciliation.</text>
</comment>
<evidence type="ECO:0000256" key="13">
    <source>
        <dbReference type="SAM" id="MobiDB-lite"/>
    </source>
</evidence>
<dbReference type="Pfam" id="PF09398">
    <property type="entry name" value="FOP_dimer"/>
    <property type="match status" value="1"/>
</dbReference>
<name>A0A2P6NSJ0_9EUKA</name>
<evidence type="ECO:0000313" key="16">
    <source>
        <dbReference type="Proteomes" id="UP000241769"/>
    </source>
</evidence>
<dbReference type="AlphaFoldDB" id="A0A2P6NSJ0"/>
<reference evidence="15 16" key="1">
    <citation type="journal article" date="2018" name="Genome Biol. Evol.">
        <title>Multiple Roots of Fruiting Body Formation in Amoebozoa.</title>
        <authorList>
            <person name="Hillmann F."/>
            <person name="Forbes G."/>
            <person name="Novohradska S."/>
            <person name="Ferling I."/>
            <person name="Riege K."/>
            <person name="Groth M."/>
            <person name="Westermann M."/>
            <person name="Marz M."/>
            <person name="Spaller T."/>
            <person name="Winckler T."/>
            <person name="Schaap P."/>
            <person name="Glockner G."/>
        </authorList>
    </citation>
    <scope>NUCLEOTIDE SEQUENCE [LARGE SCALE GENOMIC DNA]</scope>
    <source>
        <strain evidence="15 16">Jena</strain>
    </source>
</reference>
<evidence type="ECO:0000256" key="3">
    <source>
        <dbReference type="ARBA" id="ARBA00005385"/>
    </source>
</evidence>
<evidence type="ECO:0000256" key="8">
    <source>
        <dbReference type="ARBA" id="ARBA00023273"/>
    </source>
</evidence>
<proteinExistence type="inferred from homology"/>
<dbReference type="Proteomes" id="UP000241769">
    <property type="component" value="Unassembled WGS sequence"/>
</dbReference>
<keyword evidence="6" id="KW-0970">Cilium biogenesis/degradation</keyword>
<dbReference type="InParanoid" id="A0A2P6NSJ0"/>
<feature type="compositionally biased region" description="Polar residues" evidence="13">
    <location>
        <begin position="111"/>
        <end position="120"/>
    </location>
</feature>
<gene>
    <name evidence="15" type="ORF">PROFUN_03673</name>
</gene>
<comment type="subcellular location">
    <subcellularLocation>
        <location evidence="1">Cytoplasm</location>
        <location evidence="1">Cytoskeleton</location>
        <location evidence="1">Cilium basal body</location>
    </subcellularLocation>
    <subcellularLocation>
        <location evidence="2">Cytoplasm</location>
        <location evidence="2">Cytoskeleton</location>
        <location evidence="2">Microtubule organizing center</location>
        <location evidence="2">Centrosome</location>
    </subcellularLocation>
</comment>
<feature type="region of interest" description="Disordered" evidence="13">
    <location>
        <begin position="111"/>
        <end position="173"/>
    </location>
</feature>
<dbReference type="InterPro" id="IPR006594">
    <property type="entry name" value="LisH"/>
</dbReference>
<evidence type="ECO:0000256" key="9">
    <source>
        <dbReference type="ARBA" id="ARBA00041026"/>
    </source>
</evidence>